<feature type="domain" description="HTH marR-type" evidence="1">
    <location>
        <begin position="1"/>
        <end position="140"/>
    </location>
</feature>
<sequence length="150" mass="15863">MTQPDLPLWEIVQTYHPVARGFHALFAEAGLTPNQFGVLAVLRDEEGTGRGSTQAELARQVLLRPQSMGELISALVTRGLVEREGPGGRGRATGLRLTAAGRASLAEAEPRVEAFNAPEALGLTAEESATLSALLRRVRDALDGAVAGRP</sequence>
<dbReference type="Gene3D" id="1.10.10.10">
    <property type="entry name" value="Winged helix-like DNA-binding domain superfamily/Winged helix DNA-binding domain"/>
    <property type="match status" value="1"/>
</dbReference>
<dbReference type="InterPro" id="IPR000835">
    <property type="entry name" value="HTH_MarR-typ"/>
</dbReference>
<dbReference type="RefSeq" id="WP_337719042.1">
    <property type="nucleotide sequence ID" value="NZ_JBBEGL010000019.1"/>
</dbReference>
<dbReference type="PANTHER" id="PTHR33164">
    <property type="entry name" value="TRANSCRIPTIONAL REGULATOR, MARR FAMILY"/>
    <property type="match status" value="1"/>
</dbReference>
<accession>A0ABU8NG51</accession>
<dbReference type="InterPro" id="IPR036390">
    <property type="entry name" value="WH_DNA-bd_sf"/>
</dbReference>
<keyword evidence="3" id="KW-1185">Reference proteome</keyword>
<dbReference type="PROSITE" id="PS50995">
    <property type="entry name" value="HTH_MARR_2"/>
    <property type="match status" value="1"/>
</dbReference>
<dbReference type="SUPFAM" id="SSF46785">
    <property type="entry name" value="Winged helix' DNA-binding domain"/>
    <property type="match status" value="1"/>
</dbReference>
<name>A0ABU8NG51_9PSEU</name>
<dbReference type="InterPro" id="IPR036388">
    <property type="entry name" value="WH-like_DNA-bd_sf"/>
</dbReference>
<dbReference type="Proteomes" id="UP001370100">
    <property type="component" value="Unassembled WGS sequence"/>
</dbReference>
<proteinExistence type="predicted"/>
<dbReference type="Pfam" id="PF12802">
    <property type="entry name" value="MarR_2"/>
    <property type="match status" value="1"/>
</dbReference>
<gene>
    <name evidence="2" type="ORF">WCD41_30595</name>
</gene>
<dbReference type="PANTHER" id="PTHR33164:SF43">
    <property type="entry name" value="HTH-TYPE TRANSCRIPTIONAL REPRESSOR YETL"/>
    <property type="match status" value="1"/>
</dbReference>
<evidence type="ECO:0000259" key="1">
    <source>
        <dbReference type="PROSITE" id="PS50995"/>
    </source>
</evidence>
<evidence type="ECO:0000313" key="3">
    <source>
        <dbReference type="Proteomes" id="UP001370100"/>
    </source>
</evidence>
<dbReference type="SMART" id="SM00347">
    <property type="entry name" value="HTH_MARR"/>
    <property type="match status" value="1"/>
</dbReference>
<evidence type="ECO:0000313" key="2">
    <source>
        <dbReference type="EMBL" id="MEJ2890842.1"/>
    </source>
</evidence>
<dbReference type="InterPro" id="IPR039422">
    <property type="entry name" value="MarR/SlyA-like"/>
</dbReference>
<organism evidence="2 3">
    <name type="scientific">Actinomycetospora aeridis</name>
    <dbReference type="NCBI Taxonomy" id="3129231"/>
    <lineage>
        <taxon>Bacteria</taxon>
        <taxon>Bacillati</taxon>
        <taxon>Actinomycetota</taxon>
        <taxon>Actinomycetes</taxon>
        <taxon>Pseudonocardiales</taxon>
        <taxon>Pseudonocardiaceae</taxon>
        <taxon>Actinomycetospora</taxon>
    </lineage>
</organism>
<dbReference type="EMBL" id="JBBEGL010000019">
    <property type="protein sequence ID" value="MEJ2890842.1"/>
    <property type="molecule type" value="Genomic_DNA"/>
</dbReference>
<reference evidence="2 3" key="1">
    <citation type="submission" date="2024-03" db="EMBL/GenBank/DDBJ databases">
        <title>Actinomycetospora sp. OC33-EN06, a novel actinomycete isolated from wild orchid (Aerides multiflora).</title>
        <authorList>
            <person name="Suriyachadkun C."/>
        </authorList>
    </citation>
    <scope>NUCLEOTIDE SEQUENCE [LARGE SCALE GENOMIC DNA]</scope>
    <source>
        <strain evidence="2 3">OC33-EN06</strain>
    </source>
</reference>
<protein>
    <submittedName>
        <fullName evidence="2">MarR family winged helix-turn-helix transcriptional regulator</fullName>
    </submittedName>
</protein>
<comment type="caution">
    <text evidence="2">The sequence shown here is derived from an EMBL/GenBank/DDBJ whole genome shotgun (WGS) entry which is preliminary data.</text>
</comment>